<dbReference type="Proteomes" id="UP000499080">
    <property type="component" value="Unassembled WGS sequence"/>
</dbReference>
<accession>A0A4Y2PPZ2</accession>
<dbReference type="GO" id="GO:0005525">
    <property type="term" value="F:GTP binding"/>
    <property type="evidence" value="ECO:0007669"/>
    <property type="project" value="UniProtKB-KW"/>
</dbReference>
<dbReference type="OrthoDB" id="6435375at2759"/>
<comment type="caution">
    <text evidence="3">The sequence shown here is derived from an EMBL/GenBank/DDBJ whole genome shotgun (WGS) entry which is preliminary data.</text>
</comment>
<dbReference type="InterPro" id="IPR001806">
    <property type="entry name" value="Small_GTPase"/>
</dbReference>
<organism evidence="3 4">
    <name type="scientific">Araneus ventricosus</name>
    <name type="common">Orbweaver spider</name>
    <name type="synonym">Epeira ventricosa</name>
    <dbReference type="NCBI Taxonomy" id="182803"/>
    <lineage>
        <taxon>Eukaryota</taxon>
        <taxon>Metazoa</taxon>
        <taxon>Ecdysozoa</taxon>
        <taxon>Arthropoda</taxon>
        <taxon>Chelicerata</taxon>
        <taxon>Arachnida</taxon>
        <taxon>Araneae</taxon>
        <taxon>Araneomorphae</taxon>
        <taxon>Entelegynae</taxon>
        <taxon>Araneoidea</taxon>
        <taxon>Araneidae</taxon>
        <taxon>Araneus</taxon>
    </lineage>
</organism>
<dbReference type="SMART" id="SM00175">
    <property type="entry name" value="RAB"/>
    <property type="match status" value="1"/>
</dbReference>
<dbReference type="PROSITE" id="PS51421">
    <property type="entry name" value="RAS"/>
    <property type="match status" value="1"/>
</dbReference>
<dbReference type="AlphaFoldDB" id="A0A4Y2PPZ2"/>
<name>A0A4Y2PPZ2_ARAVE</name>
<dbReference type="GO" id="GO:0003924">
    <property type="term" value="F:GTPase activity"/>
    <property type="evidence" value="ECO:0007669"/>
    <property type="project" value="InterPro"/>
</dbReference>
<dbReference type="PRINTS" id="PR00449">
    <property type="entry name" value="RASTRNSFRMNG"/>
</dbReference>
<evidence type="ECO:0000313" key="3">
    <source>
        <dbReference type="EMBL" id="GBN53988.1"/>
    </source>
</evidence>
<evidence type="ECO:0000256" key="2">
    <source>
        <dbReference type="ARBA" id="ARBA00023134"/>
    </source>
</evidence>
<dbReference type="Pfam" id="PF00071">
    <property type="entry name" value="Ras"/>
    <property type="match status" value="1"/>
</dbReference>
<dbReference type="InterPro" id="IPR050227">
    <property type="entry name" value="Rab"/>
</dbReference>
<keyword evidence="2" id="KW-0342">GTP-binding</keyword>
<protein>
    <submittedName>
        <fullName evidence="3">Ras-related protein Rab-12</fullName>
    </submittedName>
</protein>
<dbReference type="SMART" id="SM00174">
    <property type="entry name" value="RHO"/>
    <property type="match status" value="1"/>
</dbReference>
<keyword evidence="4" id="KW-1185">Reference proteome</keyword>
<keyword evidence="1" id="KW-0547">Nucleotide-binding</keyword>
<dbReference type="SUPFAM" id="SSF52540">
    <property type="entry name" value="P-loop containing nucleoside triphosphate hydrolases"/>
    <property type="match status" value="1"/>
</dbReference>
<dbReference type="InterPro" id="IPR005225">
    <property type="entry name" value="Small_GTP-bd"/>
</dbReference>
<evidence type="ECO:0000313" key="4">
    <source>
        <dbReference type="Proteomes" id="UP000499080"/>
    </source>
</evidence>
<dbReference type="FunFam" id="3.40.50.300:FF:001329">
    <property type="entry name" value="Small GTP-binding protein, putative"/>
    <property type="match status" value="1"/>
</dbReference>
<proteinExistence type="predicted"/>
<evidence type="ECO:0000256" key="1">
    <source>
        <dbReference type="ARBA" id="ARBA00022741"/>
    </source>
</evidence>
<dbReference type="NCBIfam" id="TIGR00231">
    <property type="entry name" value="small_GTP"/>
    <property type="match status" value="1"/>
</dbReference>
<gene>
    <name evidence="3" type="primary">Rab12_4</name>
    <name evidence="3" type="ORF">AVEN_217253_1</name>
</gene>
<dbReference type="Gene3D" id="3.40.50.300">
    <property type="entry name" value="P-loop containing nucleotide triphosphate hydrolases"/>
    <property type="match status" value="1"/>
</dbReference>
<dbReference type="EMBL" id="BGPR01011991">
    <property type="protein sequence ID" value="GBN53988.1"/>
    <property type="molecule type" value="Genomic_DNA"/>
</dbReference>
<dbReference type="SMART" id="SM00176">
    <property type="entry name" value="RAN"/>
    <property type="match status" value="1"/>
</dbReference>
<dbReference type="PANTHER" id="PTHR47977">
    <property type="entry name" value="RAS-RELATED PROTEIN RAB"/>
    <property type="match status" value="1"/>
</dbReference>
<dbReference type="CDD" id="cd00154">
    <property type="entry name" value="Rab"/>
    <property type="match status" value="1"/>
</dbReference>
<dbReference type="InterPro" id="IPR027417">
    <property type="entry name" value="P-loop_NTPase"/>
</dbReference>
<reference evidence="3 4" key="1">
    <citation type="journal article" date="2019" name="Sci. Rep.">
        <title>Orb-weaving spider Araneus ventricosus genome elucidates the spidroin gene catalogue.</title>
        <authorList>
            <person name="Kono N."/>
            <person name="Nakamura H."/>
            <person name="Ohtoshi R."/>
            <person name="Moran D.A.P."/>
            <person name="Shinohara A."/>
            <person name="Yoshida Y."/>
            <person name="Fujiwara M."/>
            <person name="Mori M."/>
            <person name="Tomita M."/>
            <person name="Arakawa K."/>
        </authorList>
    </citation>
    <scope>NUCLEOTIDE SEQUENCE [LARGE SCALE GENOMIC DNA]</scope>
</reference>
<dbReference type="PROSITE" id="PS51419">
    <property type="entry name" value="RAB"/>
    <property type="match status" value="1"/>
</dbReference>
<dbReference type="SMART" id="SM00173">
    <property type="entry name" value="RAS"/>
    <property type="match status" value="1"/>
</dbReference>
<sequence>MHQAAYTAVLRWNRVSNLEPSTPGGRDLTTRTPRSLKNAQEICEMLMVSYIAGQFSAFYKMCLGVGKTSLMLRFCKNIYKEAHSYTSIDYYNKTIVLKDKKIELELWDTAGQERFKAIIKEYFRKADGAILAYDTTKLETFMKLSNWLSELREIKKEATILIVGNKADLQHQNEVSQSTVEKYAREEALDFCETSAKNNENVDEVYTTFEALLVSKVTRHHWVSDIIPLYRFYPISSIYVELVLVKSDIEEQATSRWYSEEVSGMLPPQVFKNLAMKVLERKRISPFFKEILNGEVKAVSSNNTASDSNQKQTDESLPPIIRLEDDVGDDDIHRIKLAIEKPKLKQNKCC</sequence>